<evidence type="ECO:0000313" key="2">
    <source>
        <dbReference type="Proteomes" id="UP001064048"/>
    </source>
</evidence>
<sequence length="586" mass="68284">MDGPNLDHSDSDSGESWTLLEDSPAYAYEALEYCDGLPKPKGDTADNTDKDEDTDGISVITDSEPESIPCEITYETPAPEEESRPTEPKIPQYISVNPFAENSIDDEHNESMRSDDDLLGDNSGKHKTYVHRRNKRLSTVLNIIMLGSVITAAGVAIGHMWGVRDDCTIQATTPSVNKILSNLYKLQEENNYLRNKLKELTLLNNVHMSQRKSSTDKSIKQPRCKKVFEEPLSNKNTNKVTKCLDNEETNADKQSEHTQPEYEKELLRDVDKLKNVYMQNRSWLDEAIARRLKNEKQQAAKDMKGLRNILKDNTRDIKQKPEKPNESVDIKHHVKPEIKEDVVTDKNSAPAKKITYADSLRSDKDNKTKQTVNLEAVETKNDYRKKRPKRSYETPMENSLSEEDFKKDDRYMAPKHKQERKKYDRHNLHKKQKRKNKYEQWEIKSGYMKDFDDFSISSSQENDFILKNPDNNAPTRDFERNAFITDFAVTADNIKSTQTLDRLTRKTLKQDKTRRKDKDPTWYEKRAIQRTEARKKLEQELFGDTSPNTAGWYFKRMQKREQCRVKGDNSTHRKLLKRSMNFKLKR</sequence>
<dbReference type="EMBL" id="CM046121">
    <property type="protein sequence ID" value="KAI8434277.1"/>
    <property type="molecule type" value="Genomic_DNA"/>
</dbReference>
<proteinExistence type="predicted"/>
<protein>
    <submittedName>
        <fullName evidence="1">Uncharacterized protein</fullName>
    </submittedName>
</protein>
<reference evidence="1 2" key="1">
    <citation type="journal article" date="2022" name="Genome Biol. Evol.">
        <title>The Spruce Budworm Genome: Reconstructing the Evolutionary History of Antifreeze Proteins.</title>
        <authorList>
            <person name="Beliveau C."/>
            <person name="Gagne P."/>
            <person name="Picq S."/>
            <person name="Vernygora O."/>
            <person name="Keeling C.I."/>
            <person name="Pinkney K."/>
            <person name="Doucet D."/>
            <person name="Wen F."/>
            <person name="Johnston J.S."/>
            <person name="Maaroufi H."/>
            <person name="Boyle B."/>
            <person name="Laroche J."/>
            <person name="Dewar K."/>
            <person name="Juretic N."/>
            <person name="Blackburn G."/>
            <person name="Nisole A."/>
            <person name="Brunet B."/>
            <person name="Brandao M."/>
            <person name="Lumley L."/>
            <person name="Duan J."/>
            <person name="Quan G."/>
            <person name="Lucarotti C.J."/>
            <person name="Roe A.D."/>
            <person name="Sperling F.A.H."/>
            <person name="Levesque R.C."/>
            <person name="Cusson M."/>
        </authorList>
    </citation>
    <scope>NUCLEOTIDE SEQUENCE [LARGE SCALE GENOMIC DNA]</scope>
    <source>
        <strain evidence="1">Glfc:IPQL:Cfum</strain>
    </source>
</reference>
<evidence type="ECO:0000313" key="1">
    <source>
        <dbReference type="EMBL" id="KAI8434277.1"/>
    </source>
</evidence>
<dbReference type="Proteomes" id="UP001064048">
    <property type="component" value="Chromosome 21"/>
</dbReference>
<name>A0ACC0KCS7_CHOFU</name>
<accession>A0ACC0KCS7</accession>
<comment type="caution">
    <text evidence="1">The sequence shown here is derived from an EMBL/GenBank/DDBJ whole genome shotgun (WGS) entry which is preliminary data.</text>
</comment>
<keyword evidence="2" id="KW-1185">Reference proteome</keyword>
<gene>
    <name evidence="1" type="ORF">MSG28_012368</name>
</gene>
<organism evidence="1 2">
    <name type="scientific">Choristoneura fumiferana</name>
    <name type="common">Spruce budworm moth</name>
    <name type="synonym">Archips fumiferana</name>
    <dbReference type="NCBI Taxonomy" id="7141"/>
    <lineage>
        <taxon>Eukaryota</taxon>
        <taxon>Metazoa</taxon>
        <taxon>Ecdysozoa</taxon>
        <taxon>Arthropoda</taxon>
        <taxon>Hexapoda</taxon>
        <taxon>Insecta</taxon>
        <taxon>Pterygota</taxon>
        <taxon>Neoptera</taxon>
        <taxon>Endopterygota</taxon>
        <taxon>Lepidoptera</taxon>
        <taxon>Glossata</taxon>
        <taxon>Ditrysia</taxon>
        <taxon>Tortricoidea</taxon>
        <taxon>Tortricidae</taxon>
        <taxon>Tortricinae</taxon>
        <taxon>Choristoneura</taxon>
    </lineage>
</organism>